<accession>A0A3Q1GRV2</accession>
<keyword evidence="5" id="KW-0413">Isomerase</keyword>
<evidence type="ECO:0000256" key="5">
    <source>
        <dbReference type="ARBA" id="ARBA00023235"/>
    </source>
</evidence>
<evidence type="ECO:0000256" key="10">
    <source>
        <dbReference type="ARBA" id="ARBA00039619"/>
    </source>
</evidence>
<comment type="catalytic activity">
    <reaction evidence="7">
        <text>L-dopachrome = 5,6-dihydroxyindole-2-carboxylate</text>
        <dbReference type="Rhea" id="RHEA:13041"/>
        <dbReference type="ChEBI" id="CHEBI:16875"/>
        <dbReference type="ChEBI" id="CHEBI:57509"/>
        <dbReference type="EC" id="5.3.3.12"/>
    </reaction>
</comment>
<dbReference type="PROSITE" id="PS01158">
    <property type="entry name" value="MIF"/>
    <property type="match status" value="1"/>
</dbReference>
<dbReference type="GO" id="GO:0050178">
    <property type="term" value="F:phenylpyruvate tautomerase activity"/>
    <property type="evidence" value="ECO:0007669"/>
    <property type="project" value="UniProtKB-EC"/>
</dbReference>
<sequence>MPIFRVHTNVAKSKVPAAFLSETAEELAKAMVKPAQYIAIQVNGDQPMTFGGKGDPCACCTLQSIGQISGAQNKQYTQLLCGLLQKHLGVTHNTTCFCAVQQVDE</sequence>
<evidence type="ECO:0000256" key="1">
    <source>
        <dbReference type="ARBA" id="ARBA00004613"/>
    </source>
</evidence>
<evidence type="ECO:0000256" key="2">
    <source>
        <dbReference type="ARBA" id="ARBA00005851"/>
    </source>
</evidence>
<evidence type="ECO:0000256" key="13">
    <source>
        <dbReference type="ARBA" id="ARBA00042730"/>
    </source>
</evidence>
<keyword evidence="3" id="KW-0202">Cytokine</keyword>
<dbReference type="InterPro" id="IPR014347">
    <property type="entry name" value="Tautomerase/MIF_sf"/>
</dbReference>
<evidence type="ECO:0000256" key="11">
    <source>
        <dbReference type="ARBA" id="ARBA00041631"/>
    </source>
</evidence>
<dbReference type="AlphaFoldDB" id="A0A3Q1GRV2"/>
<protein>
    <recommendedName>
        <fullName evidence="10">Macrophage migration inhibitory factor</fullName>
        <ecNumber evidence="9">5.3.2.1</ecNumber>
        <ecNumber evidence="8">5.3.3.12</ecNumber>
    </recommendedName>
    <alternativeName>
        <fullName evidence="13">L-dopachrome isomerase</fullName>
    </alternativeName>
    <alternativeName>
        <fullName evidence="11">L-dopachrome tautomerase</fullName>
    </alternativeName>
    <alternativeName>
        <fullName evidence="12">Phenylpyruvate tautomerase</fullName>
    </alternativeName>
</protein>
<evidence type="ECO:0000256" key="9">
    <source>
        <dbReference type="ARBA" id="ARBA00039086"/>
    </source>
</evidence>
<reference evidence="14" key="1">
    <citation type="submission" date="2025-08" db="UniProtKB">
        <authorList>
            <consortium name="Ensembl"/>
        </authorList>
    </citation>
    <scope>IDENTIFICATION</scope>
</reference>
<evidence type="ECO:0000256" key="12">
    <source>
        <dbReference type="ARBA" id="ARBA00041912"/>
    </source>
</evidence>
<dbReference type="EC" id="5.3.3.12" evidence="8"/>
<dbReference type="Gene3D" id="3.30.429.10">
    <property type="entry name" value="Macrophage Migration Inhibitory Factor"/>
    <property type="match status" value="1"/>
</dbReference>
<comment type="subcellular location">
    <subcellularLocation>
        <location evidence="1">Secreted</location>
    </subcellularLocation>
</comment>
<dbReference type="GO" id="GO:0005615">
    <property type="term" value="C:extracellular space"/>
    <property type="evidence" value="ECO:0007669"/>
    <property type="project" value="UniProtKB-KW"/>
</dbReference>
<dbReference type="InterPro" id="IPR001398">
    <property type="entry name" value="Macrophage_inhib_fac"/>
</dbReference>
<dbReference type="Ensembl" id="ENSAPOT00000028407.1">
    <property type="protein sequence ID" value="ENSAPOP00000033491.1"/>
    <property type="gene ID" value="ENSAPOG00000022175.1"/>
</dbReference>
<reference evidence="14" key="2">
    <citation type="submission" date="2025-09" db="UniProtKB">
        <authorList>
            <consortium name="Ensembl"/>
        </authorList>
    </citation>
    <scope>IDENTIFICATION</scope>
</reference>
<name>A0A3Q1GRV2_9TELE</name>
<keyword evidence="15" id="KW-1185">Reference proteome</keyword>
<evidence type="ECO:0000256" key="4">
    <source>
        <dbReference type="ARBA" id="ARBA00022525"/>
    </source>
</evidence>
<dbReference type="EC" id="5.3.2.1" evidence="9"/>
<dbReference type="GO" id="GO:0004167">
    <property type="term" value="F:dopachrome isomerase activity"/>
    <property type="evidence" value="ECO:0007669"/>
    <property type="project" value="UniProtKB-EC"/>
</dbReference>
<dbReference type="PANTHER" id="PTHR11954:SF6">
    <property type="entry name" value="MACROPHAGE MIGRATION INHIBITORY FACTOR"/>
    <property type="match status" value="1"/>
</dbReference>
<dbReference type="GO" id="GO:0005125">
    <property type="term" value="F:cytokine activity"/>
    <property type="evidence" value="ECO:0007669"/>
    <property type="project" value="UniProtKB-KW"/>
</dbReference>
<dbReference type="STRING" id="80966.ENSAPOP00000033491"/>
<evidence type="ECO:0000256" key="8">
    <source>
        <dbReference type="ARBA" id="ARBA00038932"/>
    </source>
</evidence>
<dbReference type="SUPFAM" id="SSF55331">
    <property type="entry name" value="Tautomerase/MIF"/>
    <property type="match status" value="1"/>
</dbReference>
<organism evidence="14 15">
    <name type="scientific">Acanthochromis polyacanthus</name>
    <name type="common">spiny chromis</name>
    <dbReference type="NCBI Taxonomy" id="80966"/>
    <lineage>
        <taxon>Eukaryota</taxon>
        <taxon>Metazoa</taxon>
        <taxon>Chordata</taxon>
        <taxon>Craniata</taxon>
        <taxon>Vertebrata</taxon>
        <taxon>Euteleostomi</taxon>
        <taxon>Actinopterygii</taxon>
        <taxon>Neopterygii</taxon>
        <taxon>Teleostei</taxon>
        <taxon>Neoteleostei</taxon>
        <taxon>Acanthomorphata</taxon>
        <taxon>Ovalentaria</taxon>
        <taxon>Pomacentridae</taxon>
        <taxon>Acanthochromis</taxon>
    </lineage>
</organism>
<dbReference type="Proteomes" id="UP000257200">
    <property type="component" value="Unplaced"/>
</dbReference>
<comment type="similarity">
    <text evidence="2">Belongs to the MIF family.</text>
</comment>
<dbReference type="InParanoid" id="A0A3Q1GRV2"/>
<evidence type="ECO:0000256" key="3">
    <source>
        <dbReference type="ARBA" id="ARBA00022514"/>
    </source>
</evidence>
<comment type="catalytic activity">
    <reaction evidence="6">
        <text>3-phenylpyruvate = enol-phenylpyruvate</text>
        <dbReference type="Rhea" id="RHEA:17097"/>
        <dbReference type="ChEBI" id="CHEBI:16815"/>
        <dbReference type="ChEBI" id="CHEBI:18005"/>
        <dbReference type="EC" id="5.3.2.1"/>
    </reaction>
</comment>
<dbReference type="InterPro" id="IPR019829">
    <property type="entry name" value="Macrophage_inhib_fac_CS"/>
</dbReference>
<keyword evidence="4" id="KW-0964">Secreted</keyword>
<evidence type="ECO:0000313" key="15">
    <source>
        <dbReference type="Proteomes" id="UP000257200"/>
    </source>
</evidence>
<evidence type="ECO:0000256" key="7">
    <source>
        <dbReference type="ARBA" id="ARBA00036823"/>
    </source>
</evidence>
<proteinExistence type="inferred from homology"/>
<dbReference type="GeneTree" id="ENSGT00940000155608"/>
<evidence type="ECO:0000313" key="14">
    <source>
        <dbReference type="Ensembl" id="ENSAPOP00000033491.1"/>
    </source>
</evidence>
<evidence type="ECO:0000256" key="6">
    <source>
        <dbReference type="ARBA" id="ARBA00036735"/>
    </source>
</evidence>
<dbReference type="PANTHER" id="PTHR11954">
    <property type="entry name" value="D-DOPACHROME DECARBOXYLASE"/>
    <property type="match status" value="1"/>
</dbReference>
<dbReference type="Pfam" id="PF01187">
    <property type="entry name" value="MIF"/>
    <property type="match status" value="1"/>
</dbReference>